<evidence type="ECO:0000313" key="3">
    <source>
        <dbReference type="Proteomes" id="UP001189429"/>
    </source>
</evidence>
<organism evidence="2 3">
    <name type="scientific">Prorocentrum cordatum</name>
    <dbReference type="NCBI Taxonomy" id="2364126"/>
    <lineage>
        <taxon>Eukaryota</taxon>
        <taxon>Sar</taxon>
        <taxon>Alveolata</taxon>
        <taxon>Dinophyceae</taxon>
        <taxon>Prorocentrales</taxon>
        <taxon>Prorocentraceae</taxon>
        <taxon>Prorocentrum</taxon>
    </lineage>
</organism>
<accession>A0ABN9WRQ6</accession>
<sequence length="90" mass="9632">MAMAEPAIAGRRNRVIKPPTPEPEPDLMGSPAVSGALVGLAFKLPLSALSFFISSPFLFPFVRLLPPCLPPSCLPERCHLLPSAQVSPRL</sequence>
<dbReference type="Proteomes" id="UP001189429">
    <property type="component" value="Unassembled WGS sequence"/>
</dbReference>
<protein>
    <submittedName>
        <fullName evidence="2">Uncharacterized protein</fullName>
    </submittedName>
</protein>
<reference evidence="2" key="1">
    <citation type="submission" date="2023-10" db="EMBL/GenBank/DDBJ databases">
        <authorList>
            <person name="Chen Y."/>
            <person name="Shah S."/>
            <person name="Dougan E. K."/>
            <person name="Thang M."/>
            <person name="Chan C."/>
        </authorList>
    </citation>
    <scope>NUCLEOTIDE SEQUENCE [LARGE SCALE GENOMIC DNA]</scope>
</reference>
<evidence type="ECO:0000256" key="1">
    <source>
        <dbReference type="SAM" id="MobiDB-lite"/>
    </source>
</evidence>
<keyword evidence="3" id="KW-1185">Reference proteome</keyword>
<feature type="region of interest" description="Disordered" evidence="1">
    <location>
        <begin position="1"/>
        <end position="28"/>
    </location>
</feature>
<comment type="caution">
    <text evidence="2">The sequence shown here is derived from an EMBL/GenBank/DDBJ whole genome shotgun (WGS) entry which is preliminary data.</text>
</comment>
<proteinExistence type="predicted"/>
<name>A0ABN9WRQ6_9DINO</name>
<evidence type="ECO:0000313" key="2">
    <source>
        <dbReference type="EMBL" id="CAK0889366.1"/>
    </source>
</evidence>
<gene>
    <name evidence="2" type="ORF">PCOR1329_LOCUS69914</name>
</gene>
<dbReference type="EMBL" id="CAUYUJ010019201">
    <property type="protein sequence ID" value="CAK0889366.1"/>
    <property type="molecule type" value="Genomic_DNA"/>
</dbReference>